<dbReference type="AlphaFoldDB" id="A0A1M5N857"/>
<feature type="region of interest" description="Disordered" evidence="1">
    <location>
        <begin position="99"/>
        <end position="121"/>
    </location>
</feature>
<dbReference type="InterPro" id="IPR005133">
    <property type="entry name" value="PhaG_MnhG_YufB"/>
</dbReference>
<keyword evidence="2" id="KW-0472">Membrane</keyword>
<evidence type="ECO:0000313" key="3">
    <source>
        <dbReference type="EMBL" id="SHG85645.1"/>
    </source>
</evidence>
<dbReference type="PANTHER" id="PTHR34703:SF1">
    <property type="entry name" value="ANTIPORTER SUBUNIT MNHG2-RELATED"/>
    <property type="match status" value="1"/>
</dbReference>
<sequence length="121" mass="12596">MMTELLSLLSAALIIAGCGCCLIGAVGLFRFPDFYTRMHAAGVTDTLGCGLLVLGLILQPGIHWLVIAKLCFILVFIPLTSPTAAHALAKAARKGGLAPLLGPQGSPKEAQASQGQKEIKQ</sequence>
<keyword evidence="4" id="KW-1185">Reference proteome</keyword>
<feature type="transmembrane region" description="Helical" evidence="2">
    <location>
        <begin position="6"/>
        <end position="28"/>
    </location>
</feature>
<name>A0A1M5N857_9GAMM</name>
<evidence type="ECO:0000313" key="4">
    <source>
        <dbReference type="Proteomes" id="UP000184268"/>
    </source>
</evidence>
<protein>
    <submittedName>
        <fullName evidence="3">Multisubunit sodium/proton antiporter, MrpG subunit</fullName>
    </submittedName>
</protein>
<dbReference type="GO" id="GO:0015385">
    <property type="term" value="F:sodium:proton antiporter activity"/>
    <property type="evidence" value="ECO:0007669"/>
    <property type="project" value="TreeGrafter"/>
</dbReference>
<feature type="transmembrane region" description="Helical" evidence="2">
    <location>
        <begin position="40"/>
        <end position="58"/>
    </location>
</feature>
<evidence type="ECO:0000256" key="1">
    <source>
        <dbReference type="SAM" id="MobiDB-lite"/>
    </source>
</evidence>
<proteinExistence type="predicted"/>
<keyword evidence="2" id="KW-1133">Transmembrane helix</keyword>
<dbReference type="NCBIfam" id="TIGR01300">
    <property type="entry name" value="CPA3_mnhG_phaG"/>
    <property type="match status" value="1"/>
</dbReference>
<dbReference type="EMBL" id="FQXG01000001">
    <property type="protein sequence ID" value="SHG85645.1"/>
    <property type="molecule type" value="Genomic_DNA"/>
</dbReference>
<keyword evidence="2" id="KW-0812">Transmembrane</keyword>
<dbReference type="PANTHER" id="PTHR34703">
    <property type="entry name" value="ANTIPORTER SUBUNIT MNHG2-RELATED"/>
    <property type="match status" value="1"/>
</dbReference>
<gene>
    <name evidence="3" type="ORF">SAMN02745129_0928</name>
</gene>
<dbReference type="STRING" id="299255.SAMN02745129_0928"/>
<dbReference type="Pfam" id="PF03334">
    <property type="entry name" value="PhaG_MnhG_YufB"/>
    <property type="match status" value="1"/>
</dbReference>
<accession>A0A1M5N857</accession>
<dbReference type="Proteomes" id="UP000184268">
    <property type="component" value="Unassembled WGS sequence"/>
</dbReference>
<organism evidence="3 4">
    <name type="scientific">Ferrimonas marina</name>
    <dbReference type="NCBI Taxonomy" id="299255"/>
    <lineage>
        <taxon>Bacteria</taxon>
        <taxon>Pseudomonadati</taxon>
        <taxon>Pseudomonadota</taxon>
        <taxon>Gammaproteobacteria</taxon>
        <taxon>Alteromonadales</taxon>
        <taxon>Ferrimonadaceae</taxon>
        <taxon>Ferrimonas</taxon>
    </lineage>
</organism>
<feature type="compositionally biased region" description="Polar residues" evidence="1">
    <location>
        <begin position="111"/>
        <end position="121"/>
    </location>
</feature>
<evidence type="ECO:0000256" key="2">
    <source>
        <dbReference type="SAM" id="Phobius"/>
    </source>
</evidence>
<reference evidence="3 4" key="1">
    <citation type="submission" date="2016-11" db="EMBL/GenBank/DDBJ databases">
        <authorList>
            <person name="Jaros S."/>
            <person name="Januszkiewicz K."/>
            <person name="Wedrychowicz H."/>
        </authorList>
    </citation>
    <scope>NUCLEOTIDE SEQUENCE [LARGE SCALE GENOMIC DNA]</scope>
    <source>
        <strain evidence="3 4">DSM 16917</strain>
    </source>
</reference>
<feature type="transmembrane region" description="Helical" evidence="2">
    <location>
        <begin position="64"/>
        <end position="85"/>
    </location>
</feature>